<accession>K9UJJ6</accession>
<gene>
    <name evidence="1" type="ORF">Cha6605_3656</name>
</gene>
<proteinExistence type="predicted"/>
<dbReference type="HOGENOM" id="CLU_3181688_0_0_3"/>
<dbReference type="AlphaFoldDB" id="K9UJJ6"/>
<sequence>MTQIPESEVFLPESDSEDEEIYASIHYQNFLTLKLLNLLETDGTNN</sequence>
<reference evidence="1 2" key="1">
    <citation type="submission" date="2012-05" db="EMBL/GenBank/DDBJ databases">
        <title>Finished chromosome of genome of Chamaesiphon sp. PCC 6605.</title>
        <authorList>
            <consortium name="US DOE Joint Genome Institute"/>
            <person name="Gugger M."/>
            <person name="Coursin T."/>
            <person name="Rippka R."/>
            <person name="Tandeau De Marsac N."/>
            <person name="Huntemann M."/>
            <person name="Wei C.-L."/>
            <person name="Han J."/>
            <person name="Detter J.C."/>
            <person name="Han C."/>
            <person name="Tapia R."/>
            <person name="Chen A."/>
            <person name="Kyrpides N."/>
            <person name="Mavromatis K."/>
            <person name="Markowitz V."/>
            <person name="Szeto E."/>
            <person name="Ivanova N."/>
            <person name="Pagani I."/>
            <person name="Pati A."/>
            <person name="Goodwin L."/>
            <person name="Nordberg H.P."/>
            <person name="Cantor M.N."/>
            <person name="Hua S.X."/>
            <person name="Woyke T."/>
            <person name="Kerfeld C.A."/>
        </authorList>
    </citation>
    <scope>NUCLEOTIDE SEQUENCE [LARGE SCALE GENOMIC DNA]</scope>
    <source>
        <strain evidence="2">ATCC 27169 / PCC 6605</strain>
    </source>
</reference>
<keyword evidence="2" id="KW-1185">Reference proteome</keyword>
<evidence type="ECO:0000313" key="1">
    <source>
        <dbReference type="EMBL" id="AFY94636.1"/>
    </source>
</evidence>
<dbReference type="KEGG" id="cmp:Cha6605_3656"/>
<dbReference type="EMBL" id="CP003600">
    <property type="protein sequence ID" value="AFY94636.1"/>
    <property type="molecule type" value="Genomic_DNA"/>
</dbReference>
<protein>
    <submittedName>
        <fullName evidence="1">Uncharacterized protein</fullName>
    </submittedName>
</protein>
<dbReference type="STRING" id="1173020.Cha6605_3656"/>
<evidence type="ECO:0000313" key="2">
    <source>
        <dbReference type="Proteomes" id="UP000010366"/>
    </source>
</evidence>
<organism evidence="1 2">
    <name type="scientific">Chamaesiphon minutus (strain ATCC 27169 / PCC 6605)</name>
    <dbReference type="NCBI Taxonomy" id="1173020"/>
    <lineage>
        <taxon>Bacteria</taxon>
        <taxon>Bacillati</taxon>
        <taxon>Cyanobacteriota</taxon>
        <taxon>Cyanophyceae</taxon>
        <taxon>Gomontiellales</taxon>
        <taxon>Chamaesiphonaceae</taxon>
        <taxon>Chamaesiphon</taxon>
    </lineage>
</organism>
<dbReference type="Proteomes" id="UP000010366">
    <property type="component" value="Chromosome"/>
</dbReference>
<dbReference type="RefSeq" id="WP_015160761.1">
    <property type="nucleotide sequence ID" value="NC_019697.1"/>
</dbReference>
<name>K9UJJ6_CHAP6</name>